<gene>
    <name evidence="3" type="ORF">BI344_15145</name>
    <name evidence="2" type="ORF">BI347_14140</name>
</gene>
<dbReference type="OrthoDB" id="8592010at2"/>
<dbReference type="SUPFAM" id="SSF51110">
    <property type="entry name" value="alpha-D-mannose-specific plant lectins"/>
    <property type="match status" value="1"/>
</dbReference>
<evidence type="ECO:0000313" key="5">
    <source>
        <dbReference type="Proteomes" id="UP000180280"/>
    </source>
</evidence>
<dbReference type="Gene3D" id="2.90.10.10">
    <property type="entry name" value="Bulb-type lectin domain"/>
    <property type="match status" value="3"/>
</dbReference>
<evidence type="ECO:0000313" key="3">
    <source>
        <dbReference type="EMBL" id="OHX20598.1"/>
    </source>
</evidence>
<dbReference type="STRING" id="1903179.BI347_14140"/>
<evidence type="ECO:0000313" key="2">
    <source>
        <dbReference type="EMBL" id="OHX14519.1"/>
    </source>
</evidence>
<dbReference type="RefSeq" id="WP_071112475.1">
    <property type="nucleotide sequence ID" value="NZ_MKCS01000001.1"/>
</dbReference>
<dbReference type="Proteomes" id="UP000180280">
    <property type="component" value="Unassembled WGS sequence"/>
</dbReference>
<evidence type="ECO:0000259" key="1">
    <source>
        <dbReference type="PROSITE" id="PS50927"/>
    </source>
</evidence>
<accession>A0A1S1X4X8</accession>
<keyword evidence="5" id="KW-1185">Reference proteome</keyword>
<evidence type="ECO:0000313" key="4">
    <source>
        <dbReference type="Proteomes" id="UP000180088"/>
    </source>
</evidence>
<dbReference type="PROSITE" id="PS50927">
    <property type="entry name" value="BULB_LECTIN"/>
    <property type="match status" value="1"/>
</dbReference>
<reference evidence="4 5" key="1">
    <citation type="submission" date="2016-09" db="EMBL/GenBank/DDBJ databases">
        <title>Chromobacterium muskegensis sp. nov., an insecticidal bacterium isolated from Sphagnum bogs.</title>
        <authorList>
            <person name="Sparks M.E."/>
            <person name="Blackburn M.B."/>
            <person name="Gundersen-Rindal D.E."/>
            <person name="Mitchell A."/>
            <person name="Farrar R."/>
            <person name="Kuhar D."/>
        </authorList>
    </citation>
    <scope>NUCLEOTIDE SEQUENCE [LARGE SCALE GENOMIC DNA]</scope>
    <source>
        <strain evidence="3 5">14B-1</strain>
        <strain evidence="2 4">37-2</strain>
    </source>
</reference>
<organism evidence="2 4">
    <name type="scientific">Chromobacterium sphagni</name>
    <dbReference type="NCBI Taxonomy" id="1903179"/>
    <lineage>
        <taxon>Bacteria</taxon>
        <taxon>Pseudomonadati</taxon>
        <taxon>Pseudomonadota</taxon>
        <taxon>Betaproteobacteria</taxon>
        <taxon>Neisseriales</taxon>
        <taxon>Chromobacteriaceae</taxon>
        <taxon>Chromobacterium</taxon>
    </lineage>
</organism>
<dbReference type="InterPro" id="IPR036426">
    <property type="entry name" value="Bulb-type_lectin_dom_sf"/>
</dbReference>
<dbReference type="AlphaFoldDB" id="A0A1S1X4X8"/>
<dbReference type="Proteomes" id="UP000180088">
    <property type="component" value="Unassembled WGS sequence"/>
</dbReference>
<dbReference type="EMBL" id="MKCT01000016">
    <property type="protein sequence ID" value="OHX20598.1"/>
    <property type="molecule type" value="Genomic_DNA"/>
</dbReference>
<dbReference type="EMBL" id="MKCS01000001">
    <property type="protein sequence ID" value="OHX14519.1"/>
    <property type="molecule type" value="Genomic_DNA"/>
</dbReference>
<dbReference type="InterPro" id="IPR001480">
    <property type="entry name" value="Bulb-type_lectin_dom"/>
</dbReference>
<comment type="caution">
    <text evidence="2">The sequence shown here is derived from an EMBL/GenBank/DDBJ whole genome shotgun (WGS) entry which is preliminary data.</text>
</comment>
<feature type="domain" description="Bulb-type lectin" evidence="1">
    <location>
        <begin position="3"/>
        <end position="113"/>
    </location>
</feature>
<proteinExistence type="predicted"/>
<dbReference type="CDD" id="cd00028">
    <property type="entry name" value="B_lectin"/>
    <property type="match status" value="1"/>
</dbReference>
<sequence length="114" mass="12546">MANSTLLPNQFLGVNQFLQSASGAFQLILQSDGNLVLYRMTNHHPLWASNTNGKDAMRAIMQTDGNFVLYDFHGKALWATGTNGKPGSFITMQDDGNLVIYEPKIPVWASNTAQ</sequence>
<protein>
    <recommendedName>
        <fullName evidence="1">Bulb-type lectin domain-containing protein</fullName>
    </recommendedName>
</protein>
<dbReference type="SMART" id="SM00108">
    <property type="entry name" value="B_lectin"/>
    <property type="match status" value="1"/>
</dbReference>
<name>A0A1S1X4X8_9NEIS</name>